<dbReference type="AlphaFoldDB" id="A0A450RU33"/>
<gene>
    <name evidence="1" type="ORF">BECKFW1821A_GA0114235_10025</name>
</gene>
<name>A0A450RU33_9GAMM</name>
<protein>
    <recommendedName>
        <fullName evidence="2">DUF4160 domain-containing protein</fullName>
    </recommendedName>
</protein>
<sequence length="89" mass="10389">MPTISMFYGILITLLFEDDKRHHLPHFHVRYQGFKASIAIEDGRVLAGNLPNKQLRLVQAWVEIHREELLANWELVVAGEEPFRIDPLK</sequence>
<dbReference type="EMBL" id="CAADEW010000002">
    <property type="protein sequence ID" value="VFJ42653.1"/>
    <property type="molecule type" value="Genomic_DNA"/>
</dbReference>
<accession>A0A450RU33</accession>
<evidence type="ECO:0000313" key="1">
    <source>
        <dbReference type="EMBL" id="VFJ42653.1"/>
    </source>
</evidence>
<dbReference type="Pfam" id="PF13711">
    <property type="entry name" value="DUF4160"/>
    <property type="match status" value="1"/>
</dbReference>
<dbReference type="InterPro" id="IPR025427">
    <property type="entry name" value="DUF4160"/>
</dbReference>
<proteinExistence type="predicted"/>
<organism evidence="1">
    <name type="scientific">Candidatus Kentrum sp. FW</name>
    <dbReference type="NCBI Taxonomy" id="2126338"/>
    <lineage>
        <taxon>Bacteria</taxon>
        <taxon>Pseudomonadati</taxon>
        <taxon>Pseudomonadota</taxon>
        <taxon>Gammaproteobacteria</taxon>
        <taxon>Candidatus Kentrum</taxon>
    </lineage>
</organism>
<reference evidence="1" key="1">
    <citation type="submission" date="2019-02" db="EMBL/GenBank/DDBJ databases">
        <authorList>
            <person name="Gruber-Vodicka R. H."/>
            <person name="Seah K. B. B."/>
        </authorList>
    </citation>
    <scope>NUCLEOTIDE SEQUENCE</scope>
    <source>
        <strain evidence="1">BECK_BZ15</strain>
    </source>
</reference>
<evidence type="ECO:0008006" key="2">
    <source>
        <dbReference type="Google" id="ProtNLM"/>
    </source>
</evidence>